<dbReference type="GO" id="GO:0006094">
    <property type="term" value="P:gluconeogenesis"/>
    <property type="evidence" value="ECO:0007669"/>
    <property type="project" value="UniProtKB-KW"/>
</dbReference>
<keyword evidence="2" id="KW-0324">Glycolysis</keyword>
<dbReference type="InterPro" id="IPR001672">
    <property type="entry name" value="G6P_Isomerase"/>
</dbReference>
<dbReference type="AlphaFoldDB" id="A0A7R9WUM5"/>
<keyword evidence="3" id="KW-0413">Isomerase</keyword>
<evidence type="ECO:0000256" key="3">
    <source>
        <dbReference type="ARBA" id="ARBA00023235"/>
    </source>
</evidence>
<protein>
    <recommendedName>
        <fullName evidence="6">Glucose-6-phosphate isomerase</fullName>
    </recommendedName>
</protein>
<feature type="region of interest" description="Disordered" evidence="4">
    <location>
        <begin position="296"/>
        <end position="321"/>
    </location>
</feature>
<proteinExistence type="predicted"/>
<name>A0A7R9WUM5_9STRA</name>
<organism evidence="5">
    <name type="scientific">Craspedostauros australis</name>
    <dbReference type="NCBI Taxonomy" id="1486917"/>
    <lineage>
        <taxon>Eukaryota</taxon>
        <taxon>Sar</taxon>
        <taxon>Stramenopiles</taxon>
        <taxon>Ochrophyta</taxon>
        <taxon>Bacillariophyta</taxon>
        <taxon>Bacillariophyceae</taxon>
        <taxon>Bacillariophycidae</taxon>
        <taxon>Naviculales</taxon>
        <taxon>Naviculaceae</taxon>
        <taxon>Craspedostauros</taxon>
    </lineage>
</organism>
<dbReference type="GO" id="GO:0005829">
    <property type="term" value="C:cytosol"/>
    <property type="evidence" value="ECO:0007669"/>
    <property type="project" value="TreeGrafter"/>
</dbReference>
<evidence type="ECO:0000256" key="1">
    <source>
        <dbReference type="ARBA" id="ARBA00022432"/>
    </source>
</evidence>
<evidence type="ECO:0000313" key="5">
    <source>
        <dbReference type="EMBL" id="CAD8335464.1"/>
    </source>
</evidence>
<dbReference type="PANTHER" id="PTHR11469">
    <property type="entry name" value="GLUCOSE-6-PHOSPHATE ISOMERASE"/>
    <property type="match status" value="1"/>
</dbReference>
<dbReference type="GO" id="GO:0097367">
    <property type="term" value="F:carbohydrate derivative binding"/>
    <property type="evidence" value="ECO:0007669"/>
    <property type="project" value="InterPro"/>
</dbReference>
<dbReference type="GO" id="GO:0051156">
    <property type="term" value="P:glucose 6-phosphate metabolic process"/>
    <property type="evidence" value="ECO:0007669"/>
    <property type="project" value="TreeGrafter"/>
</dbReference>
<evidence type="ECO:0000256" key="4">
    <source>
        <dbReference type="SAM" id="MobiDB-lite"/>
    </source>
</evidence>
<sequence length="361" mass="39013">MPLAIVFGWPVVEEFIKGAHNMDAHFVETNPRHNLPVLLALSDIWNDIYLGSSGRIVTPFTESLAAFPALCAIMESQTCTRRNDDNGSSMALAGTTTAMTPMTTTSRIATPPVVIDGGLHNIYDGVLYQTDRTLPTELVMTLDTQVTANAIGTIGKRNMMRVFDTQDALMCSLFAQADELAFGNEARDSDNVGLDGGSAGRYGGISESGRRRDSFDWGSAAKAGSDGDASLGNRSSTVLVCSKCDAFMCGQLVAMVEHRVIVKARILGIDPFVRHVGSSFREKRTEQLREELRSIMEQDTIDEDEDDDGDGHGSGGTGNGMNLSTKTILQYYANLMKQQRAFIVANNNASISSSSINSTSR</sequence>
<dbReference type="Gene3D" id="3.40.50.10490">
    <property type="entry name" value="Glucose-6-phosphate isomerase like protein, domain 1"/>
    <property type="match status" value="1"/>
</dbReference>
<reference evidence="5" key="1">
    <citation type="submission" date="2021-01" db="EMBL/GenBank/DDBJ databases">
        <authorList>
            <person name="Corre E."/>
            <person name="Pelletier E."/>
            <person name="Niang G."/>
            <person name="Scheremetjew M."/>
            <person name="Finn R."/>
            <person name="Kale V."/>
            <person name="Holt S."/>
            <person name="Cochrane G."/>
            <person name="Meng A."/>
            <person name="Brown T."/>
            <person name="Cohen L."/>
        </authorList>
    </citation>
    <scope>NUCLEOTIDE SEQUENCE</scope>
    <source>
        <strain evidence="5">CCMP3328</strain>
    </source>
</reference>
<evidence type="ECO:0000256" key="2">
    <source>
        <dbReference type="ARBA" id="ARBA00023152"/>
    </source>
</evidence>
<dbReference type="InterPro" id="IPR046348">
    <property type="entry name" value="SIS_dom_sf"/>
</dbReference>
<dbReference type="GO" id="GO:0004347">
    <property type="term" value="F:glucose-6-phosphate isomerase activity"/>
    <property type="evidence" value="ECO:0007669"/>
    <property type="project" value="InterPro"/>
</dbReference>
<dbReference type="PROSITE" id="PS51463">
    <property type="entry name" value="P_GLUCOSE_ISOMERASE_3"/>
    <property type="match status" value="1"/>
</dbReference>
<evidence type="ECO:0008006" key="6">
    <source>
        <dbReference type="Google" id="ProtNLM"/>
    </source>
</evidence>
<gene>
    <name evidence="5" type="ORF">CAUS1442_LOCUS7569</name>
</gene>
<dbReference type="PANTHER" id="PTHR11469:SF1">
    <property type="entry name" value="GLUCOSE-6-PHOSPHATE ISOMERASE"/>
    <property type="match status" value="1"/>
</dbReference>
<dbReference type="GO" id="GO:0006096">
    <property type="term" value="P:glycolytic process"/>
    <property type="evidence" value="ECO:0007669"/>
    <property type="project" value="UniProtKB-KW"/>
</dbReference>
<feature type="compositionally biased region" description="Acidic residues" evidence="4">
    <location>
        <begin position="299"/>
        <end position="309"/>
    </location>
</feature>
<accession>A0A7R9WUM5</accession>
<dbReference type="Pfam" id="PF00342">
    <property type="entry name" value="PGI"/>
    <property type="match status" value="1"/>
</dbReference>
<dbReference type="SUPFAM" id="SSF53697">
    <property type="entry name" value="SIS domain"/>
    <property type="match status" value="1"/>
</dbReference>
<keyword evidence="1" id="KW-0312">Gluconeogenesis</keyword>
<dbReference type="GO" id="GO:0048029">
    <property type="term" value="F:monosaccharide binding"/>
    <property type="evidence" value="ECO:0007669"/>
    <property type="project" value="TreeGrafter"/>
</dbReference>
<dbReference type="EMBL" id="HBEF01012031">
    <property type="protein sequence ID" value="CAD8335464.1"/>
    <property type="molecule type" value="Transcribed_RNA"/>
</dbReference>